<feature type="transmembrane region" description="Helical" evidence="1">
    <location>
        <begin position="45"/>
        <end position="70"/>
    </location>
</feature>
<gene>
    <name evidence="2" type="ORF">DFH07DRAFT_959655</name>
</gene>
<keyword evidence="1" id="KW-0812">Transmembrane</keyword>
<accession>A0AAD7J0S5</accession>
<reference evidence="2" key="1">
    <citation type="submission" date="2023-03" db="EMBL/GenBank/DDBJ databases">
        <title>Massive genome expansion in bonnet fungi (Mycena s.s.) driven by repeated elements and novel gene families across ecological guilds.</title>
        <authorList>
            <consortium name="Lawrence Berkeley National Laboratory"/>
            <person name="Harder C.B."/>
            <person name="Miyauchi S."/>
            <person name="Viragh M."/>
            <person name="Kuo A."/>
            <person name="Thoen E."/>
            <person name="Andreopoulos B."/>
            <person name="Lu D."/>
            <person name="Skrede I."/>
            <person name="Drula E."/>
            <person name="Henrissat B."/>
            <person name="Morin E."/>
            <person name="Kohler A."/>
            <person name="Barry K."/>
            <person name="LaButti K."/>
            <person name="Morin E."/>
            <person name="Salamov A."/>
            <person name="Lipzen A."/>
            <person name="Mereny Z."/>
            <person name="Hegedus B."/>
            <person name="Baldrian P."/>
            <person name="Stursova M."/>
            <person name="Weitz H."/>
            <person name="Taylor A."/>
            <person name="Grigoriev I.V."/>
            <person name="Nagy L.G."/>
            <person name="Martin F."/>
            <person name="Kauserud H."/>
        </authorList>
    </citation>
    <scope>NUCLEOTIDE SEQUENCE</scope>
    <source>
        <strain evidence="2">CBHHK188m</strain>
    </source>
</reference>
<feature type="transmembrane region" description="Helical" evidence="1">
    <location>
        <begin position="152"/>
        <end position="173"/>
    </location>
</feature>
<evidence type="ECO:0008006" key="4">
    <source>
        <dbReference type="Google" id="ProtNLM"/>
    </source>
</evidence>
<comment type="caution">
    <text evidence="2">The sequence shown here is derived from an EMBL/GenBank/DDBJ whole genome shotgun (WGS) entry which is preliminary data.</text>
</comment>
<dbReference type="Proteomes" id="UP001215280">
    <property type="component" value="Unassembled WGS sequence"/>
</dbReference>
<keyword evidence="1" id="KW-1133">Transmembrane helix</keyword>
<sequence length="603" mass="63835">MSSISDEDEASLAGFEKPFESCGGNSFSRPVRSGRFEMQAFVSKLMGWPAIVICGHLIIQVAGWSFFAAVQSRGFIALPPQAAGWVTSHLVHWICTLISTILAGLSSFLFSWGVSKSISLHMHRDGMSLGALISILKTLSRSPVLNRRKQKWSAISVVLILLLSVQTSGWSALITPTTLVVSTPLTGSEIDLSSPLLTQMLSDGALDDCVKNASTLAGLISGQTDSGYAAAKGALGIPAALTVIDQTFDMRTGGILPLSLTDVDLRSWFYGILPKSLYPIGDLPSGPPLGYETSQQGFTADVTCRSQEITANTTPSAVLLNQTMNNGNAGNMTYSHLSSDCGGTAIVTTNSTFAYTIAEDSNYVLMVACPAGENYTLIFMTGGIYSVQQNIVCTFVPQITRMDGSVTESAGGPAGLAAVITIFAMVRVSQSLYASPMGDQLLELAEQLASTARVMLMISQEEYIRGVAEYSGTIFRTCLSTTNAVWPAGVPANMTLLTEGNFTTNIAGWASASASTFWVLLPGTIIALITVFIVLKAIAETSGDSTGHPFDPSNPMHLLAASASGGLHDLFTGSGKNIEEAEDARIILTSTPDQLPALVRMTR</sequence>
<evidence type="ECO:0000313" key="2">
    <source>
        <dbReference type="EMBL" id="KAJ7754627.1"/>
    </source>
</evidence>
<feature type="transmembrane region" description="Helical" evidence="1">
    <location>
        <begin position="517"/>
        <end position="535"/>
    </location>
</feature>
<protein>
    <recommendedName>
        <fullName evidence="4">Transmembrane protein</fullName>
    </recommendedName>
</protein>
<dbReference type="EMBL" id="JARJLG010000066">
    <property type="protein sequence ID" value="KAJ7754627.1"/>
    <property type="molecule type" value="Genomic_DNA"/>
</dbReference>
<name>A0AAD7J0S5_9AGAR</name>
<proteinExistence type="predicted"/>
<keyword evidence="1" id="KW-0472">Membrane</keyword>
<feature type="transmembrane region" description="Helical" evidence="1">
    <location>
        <begin position="90"/>
        <end position="114"/>
    </location>
</feature>
<organism evidence="2 3">
    <name type="scientific">Mycena maculata</name>
    <dbReference type="NCBI Taxonomy" id="230809"/>
    <lineage>
        <taxon>Eukaryota</taxon>
        <taxon>Fungi</taxon>
        <taxon>Dikarya</taxon>
        <taxon>Basidiomycota</taxon>
        <taxon>Agaricomycotina</taxon>
        <taxon>Agaricomycetes</taxon>
        <taxon>Agaricomycetidae</taxon>
        <taxon>Agaricales</taxon>
        <taxon>Marasmiineae</taxon>
        <taxon>Mycenaceae</taxon>
        <taxon>Mycena</taxon>
    </lineage>
</organism>
<evidence type="ECO:0000256" key="1">
    <source>
        <dbReference type="SAM" id="Phobius"/>
    </source>
</evidence>
<keyword evidence="3" id="KW-1185">Reference proteome</keyword>
<dbReference type="AlphaFoldDB" id="A0AAD7J0S5"/>
<evidence type="ECO:0000313" key="3">
    <source>
        <dbReference type="Proteomes" id="UP001215280"/>
    </source>
</evidence>